<reference evidence="1 2" key="1">
    <citation type="submission" date="2016-11" db="EMBL/GenBank/DDBJ databases">
        <authorList>
            <person name="Seier E.R."/>
            <person name="Hipwell C.M."/>
            <person name="Kelliher A.B."/>
            <person name="Lando N.A."/>
            <person name="Tsaousis B.E."/>
            <person name="Esposito E.C."/>
            <person name="Heckman E.L."/>
            <person name="Mageeney C.M."/>
            <person name="Kenna M.A."/>
            <person name="Ware V.C."/>
            <person name="Garlena R.A."/>
            <person name="Russell D.A."/>
            <person name="Pope W.H."/>
            <person name="Jacobs-Sera D."/>
            <person name="Hendrix R.W."/>
            <person name="Hatfull G.F."/>
        </authorList>
    </citation>
    <scope>NUCLEOTIDE SEQUENCE [LARGE SCALE GENOMIC DNA]</scope>
</reference>
<dbReference type="InterPro" id="IPR055792">
    <property type="entry name" value="DUF7368"/>
</dbReference>
<name>A0A1J0ME15_9CAUD</name>
<dbReference type="Pfam" id="PF24076">
    <property type="entry name" value="DUF7368"/>
    <property type="match status" value="1"/>
</dbReference>
<organism evidence="1 2">
    <name type="scientific">Mycobacterium phage Taptic</name>
    <dbReference type="NCBI Taxonomy" id="1920305"/>
    <lineage>
        <taxon>Viruses</taxon>
        <taxon>Duplodnaviria</taxon>
        <taxon>Heunggongvirae</taxon>
        <taxon>Uroviricota</taxon>
        <taxon>Caudoviricetes</taxon>
        <taxon>Northamptonvirus</taxon>
        <taxon>Northamptonvirus taptic</taxon>
    </lineage>
</organism>
<evidence type="ECO:0000313" key="2">
    <source>
        <dbReference type="Proteomes" id="UP000225735"/>
    </source>
</evidence>
<proteinExistence type="predicted"/>
<gene>
    <name evidence="1" type="ORF">SEA_TAPTIC_48</name>
</gene>
<protein>
    <submittedName>
        <fullName evidence="1">Uncharacterized protein</fullName>
    </submittedName>
</protein>
<evidence type="ECO:0000313" key="1">
    <source>
        <dbReference type="EMBL" id="APD19278.1"/>
    </source>
</evidence>
<accession>A0A1J0ME15</accession>
<sequence>MAAVKSKIRRERVVCLGCGHSIEVVQGRYSTHHAAEESEYCFMSGMPQPFEGRDEESMRERARIVACLAAEVQDSDPHQVWKYLGAVPPEFVRELLQVALAGLDVDGKRPEDIWAGWGAA</sequence>
<dbReference type="Proteomes" id="UP000225735">
    <property type="component" value="Segment"/>
</dbReference>
<keyword evidence="2" id="KW-1185">Reference proteome</keyword>
<dbReference type="EMBL" id="KY130461">
    <property type="protein sequence ID" value="APD19278.1"/>
    <property type="molecule type" value="Genomic_DNA"/>
</dbReference>